<dbReference type="Proteomes" id="UP000008383">
    <property type="component" value="Unassembled WGS sequence"/>
</dbReference>
<keyword evidence="3" id="KW-1185">Reference proteome</keyword>
<accession>D4D7K5</accession>
<dbReference type="KEGG" id="tve:TRV_03087"/>
<name>D4D7K5_TRIVH</name>
<sequence>MISDIYDGRLVVESRRENGSCGPAVFFWVASPRGEEVRRVQKPGKVVGCEGTEPGATGKETAQCISPNRKRGLKETWQASRRPGADFSGAASTSTGEGLTASNVKGWPSFLCVFFSPTPLPKPGPVVCGLDQCLPSWMLRCQSKEEKQTSQVERGRPGMRGRTRA</sequence>
<reference evidence="3" key="1">
    <citation type="journal article" date="2011" name="Genome Biol.">
        <title>Comparative and functional genomics provide insights into the pathogenicity of dermatophytic fungi.</title>
        <authorList>
            <person name="Burmester A."/>
            <person name="Shelest E."/>
            <person name="Gloeckner G."/>
            <person name="Heddergott C."/>
            <person name="Schindler S."/>
            <person name="Staib P."/>
            <person name="Heidel A."/>
            <person name="Felder M."/>
            <person name="Petzold A."/>
            <person name="Szafranski K."/>
            <person name="Feuermann M."/>
            <person name="Pedruzzi I."/>
            <person name="Priebe S."/>
            <person name="Groth M."/>
            <person name="Winkler R."/>
            <person name="Li W."/>
            <person name="Kniemeyer O."/>
            <person name="Schroeckh V."/>
            <person name="Hertweck C."/>
            <person name="Hube B."/>
            <person name="White T.C."/>
            <person name="Platzer M."/>
            <person name="Guthke R."/>
            <person name="Heitman J."/>
            <person name="Woestemeyer J."/>
            <person name="Zipfel P.F."/>
            <person name="Monod M."/>
            <person name="Brakhage A.A."/>
        </authorList>
    </citation>
    <scope>NUCLEOTIDE SEQUENCE [LARGE SCALE GENOMIC DNA]</scope>
    <source>
        <strain evidence="3">HKI 0517</strain>
    </source>
</reference>
<evidence type="ECO:0000313" key="3">
    <source>
        <dbReference type="Proteomes" id="UP000008383"/>
    </source>
</evidence>
<evidence type="ECO:0000256" key="1">
    <source>
        <dbReference type="SAM" id="MobiDB-lite"/>
    </source>
</evidence>
<dbReference type="AlphaFoldDB" id="D4D7K5"/>
<dbReference type="HOGENOM" id="CLU_1612011_0_0_1"/>
<evidence type="ECO:0000313" key="2">
    <source>
        <dbReference type="EMBL" id="EFE42173.1"/>
    </source>
</evidence>
<organism evidence="2 3">
    <name type="scientific">Trichophyton verrucosum (strain HKI 0517)</name>
    <dbReference type="NCBI Taxonomy" id="663202"/>
    <lineage>
        <taxon>Eukaryota</taxon>
        <taxon>Fungi</taxon>
        <taxon>Dikarya</taxon>
        <taxon>Ascomycota</taxon>
        <taxon>Pezizomycotina</taxon>
        <taxon>Eurotiomycetes</taxon>
        <taxon>Eurotiomycetidae</taxon>
        <taxon>Onygenales</taxon>
        <taxon>Arthrodermataceae</taxon>
        <taxon>Trichophyton</taxon>
    </lineage>
</organism>
<dbReference type="RefSeq" id="XP_003022791.1">
    <property type="nucleotide sequence ID" value="XM_003022745.1"/>
</dbReference>
<feature type="region of interest" description="Disordered" evidence="1">
    <location>
        <begin position="66"/>
        <end position="94"/>
    </location>
</feature>
<dbReference type="GeneID" id="9581468"/>
<proteinExistence type="predicted"/>
<comment type="caution">
    <text evidence="2">The sequence shown here is derived from an EMBL/GenBank/DDBJ whole genome shotgun (WGS) entry which is preliminary data.</text>
</comment>
<feature type="region of interest" description="Disordered" evidence="1">
    <location>
        <begin position="144"/>
        <end position="165"/>
    </location>
</feature>
<dbReference type="EMBL" id="ACYE01000159">
    <property type="protein sequence ID" value="EFE42173.1"/>
    <property type="molecule type" value="Genomic_DNA"/>
</dbReference>
<gene>
    <name evidence="2" type="ORF">TRV_03087</name>
</gene>
<feature type="compositionally biased region" description="Basic and acidic residues" evidence="1">
    <location>
        <begin position="144"/>
        <end position="156"/>
    </location>
</feature>
<protein>
    <submittedName>
        <fullName evidence="2">Uncharacterized protein</fullName>
    </submittedName>
</protein>